<dbReference type="InterPro" id="IPR029061">
    <property type="entry name" value="THDP-binding"/>
</dbReference>
<dbReference type="Pfam" id="PF02776">
    <property type="entry name" value="TPP_enzyme_N"/>
    <property type="match status" value="1"/>
</dbReference>
<dbReference type="InterPro" id="IPR012001">
    <property type="entry name" value="Thiamin_PyroP_enz_TPP-bd_dom"/>
</dbReference>
<dbReference type="GO" id="GO:0000287">
    <property type="term" value="F:magnesium ion binding"/>
    <property type="evidence" value="ECO:0007669"/>
    <property type="project" value="UniProtKB-UniRule"/>
</dbReference>
<dbReference type="AlphaFoldDB" id="A0A6N9YHP4"/>
<dbReference type="SUPFAM" id="SSF52518">
    <property type="entry name" value="Thiamin diphosphate-binding fold (THDP-binding)"/>
    <property type="match status" value="2"/>
</dbReference>
<keyword evidence="6" id="KW-0474">Menaquinone biosynthesis</keyword>
<dbReference type="RefSeq" id="WP_163816390.1">
    <property type="nucleotide sequence ID" value="NZ_JAAGOB010000002.1"/>
</dbReference>
<comment type="caution">
    <text evidence="9">The sequence shown here is derived from an EMBL/GenBank/DDBJ whole genome shotgun (WGS) entry which is preliminary data.</text>
</comment>
<evidence type="ECO:0000256" key="3">
    <source>
        <dbReference type="ARBA" id="ARBA00022842"/>
    </source>
</evidence>
<dbReference type="HAMAP" id="MF_01659">
    <property type="entry name" value="MenD"/>
    <property type="match status" value="1"/>
</dbReference>
<evidence type="ECO:0000256" key="2">
    <source>
        <dbReference type="ARBA" id="ARBA00022723"/>
    </source>
</evidence>
<dbReference type="Gene3D" id="3.40.50.970">
    <property type="match status" value="2"/>
</dbReference>
<gene>
    <name evidence="6 9" type="primary">menD</name>
    <name evidence="9" type="ORF">G1H11_04295</name>
</gene>
<feature type="domain" description="Thiamine pyrophosphate enzyme N-terminal TPP-binding" evidence="8">
    <location>
        <begin position="7"/>
        <end position="124"/>
    </location>
</feature>
<evidence type="ECO:0000256" key="5">
    <source>
        <dbReference type="ARBA" id="ARBA00023211"/>
    </source>
</evidence>
<evidence type="ECO:0000256" key="4">
    <source>
        <dbReference type="ARBA" id="ARBA00023052"/>
    </source>
</evidence>
<keyword evidence="2 6" id="KW-0479">Metal-binding</keyword>
<comment type="pathway">
    <text evidence="6">Quinol/quinone metabolism; 1,4-dihydroxy-2-naphthoate biosynthesis; 1,4-dihydroxy-2-naphthoate from chorismate: step 2/7.</text>
</comment>
<dbReference type="Proteomes" id="UP000469185">
    <property type="component" value="Unassembled WGS sequence"/>
</dbReference>
<evidence type="ECO:0000256" key="1">
    <source>
        <dbReference type="ARBA" id="ARBA00022679"/>
    </source>
</evidence>
<evidence type="ECO:0000256" key="7">
    <source>
        <dbReference type="SAM" id="MobiDB-lite"/>
    </source>
</evidence>
<comment type="pathway">
    <text evidence="6">Quinol/quinone metabolism; menaquinone biosynthesis.</text>
</comment>
<comment type="function">
    <text evidence="6">Catalyzes the thiamine diphosphate-dependent decarboxylation of 2-oxoglutarate and the subsequent addition of the resulting succinic semialdehyde-thiamine pyrophosphate anion to isochorismate to yield 2-succinyl-5-enolpyruvyl-6-hydroxy-3-cyclohexene-1-carboxylate (SEPHCHC).</text>
</comment>
<dbReference type="EC" id="2.2.1.9" evidence="6"/>
<dbReference type="InterPro" id="IPR004433">
    <property type="entry name" value="MenaQ_synth_MenD"/>
</dbReference>
<dbReference type="PIRSF" id="PIRSF004983">
    <property type="entry name" value="MenD"/>
    <property type="match status" value="1"/>
</dbReference>
<dbReference type="PANTHER" id="PTHR42916:SF1">
    <property type="entry name" value="PROTEIN PHYLLO, CHLOROPLASTIC"/>
    <property type="match status" value="1"/>
</dbReference>
<dbReference type="GO" id="GO:0030145">
    <property type="term" value="F:manganese ion binding"/>
    <property type="evidence" value="ECO:0007669"/>
    <property type="project" value="UniProtKB-UniRule"/>
</dbReference>
<dbReference type="NCBIfam" id="TIGR00173">
    <property type="entry name" value="menD"/>
    <property type="match status" value="1"/>
</dbReference>
<feature type="region of interest" description="Disordered" evidence="7">
    <location>
        <begin position="184"/>
        <end position="234"/>
    </location>
</feature>
<protein>
    <recommendedName>
        <fullName evidence="6">2-succinyl-5-enolpyruvyl-6-hydroxy-3-cyclohexene-1-carboxylate synthase</fullName>
        <shortName evidence="6">SEPHCHC synthase</shortName>
        <ecNumber evidence="6">2.2.1.9</ecNumber>
    </recommendedName>
    <alternativeName>
        <fullName evidence="6">Menaquinone biosynthesis protein MenD</fullName>
    </alternativeName>
</protein>
<accession>A0A6N9YHP4</accession>
<dbReference type="GO" id="GO:0030976">
    <property type="term" value="F:thiamine pyrophosphate binding"/>
    <property type="evidence" value="ECO:0007669"/>
    <property type="project" value="UniProtKB-UniRule"/>
</dbReference>
<dbReference type="GO" id="GO:0009234">
    <property type="term" value="P:menaquinone biosynthetic process"/>
    <property type="evidence" value="ECO:0007669"/>
    <property type="project" value="UniProtKB-UniRule"/>
</dbReference>
<evidence type="ECO:0000256" key="6">
    <source>
        <dbReference type="HAMAP-Rule" id="MF_01659"/>
    </source>
</evidence>
<keyword evidence="10" id="KW-1185">Reference proteome</keyword>
<dbReference type="UniPathway" id="UPA01057">
    <property type="reaction ID" value="UER00164"/>
</dbReference>
<evidence type="ECO:0000313" key="9">
    <source>
        <dbReference type="EMBL" id="NED94526.1"/>
    </source>
</evidence>
<organism evidence="9 10">
    <name type="scientific">Phytoactinopolyspora alkaliphila</name>
    <dbReference type="NCBI Taxonomy" id="1783498"/>
    <lineage>
        <taxon>Bacteria</taxon>
        <taxon>Bacillati</taxon>
        <taxon>Actinomycetota</taxon>
        <taxon>Actinomycetes</taxon>
        <taxon>Jiangellales</taxon>
        <taxon>Jiangellaceae</taxon>
        <taxon>Phytoactinopolyspora</taxon>
    </lineage>
</organism>
<keyword evidence="1 6" id="KW-0808">Transferase</keyword>
<keyword evidence="3 6" id="KW-0460">Magnesium</keyword>
<sequence length="591" mass="60891">MNPSTAAARILVETLAALGTRHVVLAPGSRSAPLAIALASAADRGDVRLHVRIDERSAGFLALGLARGSGAPVAIVTTSGTAVANLHPAVLEASHTGVPLVVLSADRPHEIRGTGANQTTDQVRIFGGAVRFDADVPAPFGRPGEAADLRSLLSRAIAASTGSRTGLPGPVHVNLAFREPLVPDAENLPDAGTDAVDPAAGLASEEPSESGESLGESRRRPVTHVHPLDRVPDPMVLPAGPRTVVIAGDGAGPAAVRFAEAGGYPVLPEPSSGARWGANALGPYRLLLKSAPLSDEIERVVVFGHVTLSRPVSALLARRDIEVVVVAPRGDWPDAARNAARVVGAVRAEGLPDADWLKTWVEADRLARAVIDDLLDSSPLTGPLVAREVWASTRPSQALLVGSSNPIRDLDLTARPWPAGGAEGRAADADVGDRPLVLANRGLAGIDGVVSTASGVALGSGRFTRVLLGDLTFLHDVGGLLVGTGEEQPTTQLVVVNDDGGGIFSLLEQGAPRHASVFERVFGTSHGVGLAGLCAAYGLDYRPAESLDQLRGLLNSPPEGRSVVEVRVDRSGLRALHARLDAAVVAALATA</sequence>
<comment type="catalytic activity">
    <reaction evidence="6">
        <text>isochorismate + 2-oxoglutarate + H(+) = 5-enolpyruvoyl-6-hydroxy-2-succinyl-cyclohex-3-ene-1-carboxylate + CO2</text>
        <dbReference type="Rhea" id="RHEA:25593"/>
        <dbReference type="ChEBI" id="CHEBI:15378"/>
        <dbReference type="ChEBI" id="CHEBI:16526"/>
        <dbReference type="ChEBI" id="CHEBI:16810"/>
        <dbReference type="ChEBI" id="CHEBI:29780"/>
        <dbReference type="ChEBI" id="CHEBI:58818"/>
        <dbReference type="EC" id="2.2.1.9"/>
    </reaction>
</comment>
<comment type="similarity">
    <text evidence="6">Belongs to the TPP enzyme family. MenD subfamily.</text>
</comment>
<proteinExistence type="inferred from homology"/>
<dbReference type="Gene3D" id="3.40.50.1220">
    <property type="entry name" value="TPP-binding domain"/>
    <property type="match status" value="1"/>
</dbReference>
<dbReference type="CDD" id="cd07037">
    <property type="entry name" value="TPP_PYR_MenD"/>
    <property type="match status" value="1"/>
</dbReference>
<comment type="cofactor">
    <cofactor evidence="6">
        <name>Mg(2+)</name>
        <dbReference type="ChEBI" id="CHEBI:18420"/>
    </cofactor>
    <cofactor evidence="6">
        <name>Mn(2+)</name>
        <dbReference type="ChEBI" id="CHEBI:29035"/>
    </cofactor>
</comment>
<dbReference type="CDD" id="cd02009">
    <property type="entry name" value="TPP_SHCHC_synthase"/>
    <property type="match status" value="1"/>
</dbReference>
<dbReference type="EMBL" id="JAAGOB010000002">
    <property type="protein sequence ID" value="NED94526.1"/>
    <property type="molecule type" value="Genomic_DNA"/>
</dbReference>
<evidence type="ECO:0000259" key="8">
    <source>
        <dbReference type="Pfam" id="PF02776"/>
    </source>
</evidence>
<keyword evidence="5 6" id="KW-0464">Manganese</keyword>
<keyword evidence="4 6" id="KW-0786">Thiamine pyrophosphate</keyword>
<dbReference type="PANTHER" id="PTHR42916">
    <property type="entry name" value="2-SUCCINYL-5-ENOLPYRUVYL-6-HYDROXY-3-CYCLOHEXENE-1-CARBOXYLATE SYNTHASE"/>
    <property type="match status" value="1"/>
</dbReference>
<dbReference type="UniPathway" id="UPA00079"/>
<dbReference type="GO" id="GO:0070204">
    <property type="term" value="F:2-succinyl-5-enolpyruvyl-6-hydroxy-3-cyclohexene-1-carboxylic-acid synthase activity"/>
    <property type="evidence" value="ECO:0007669"/>
    <property type="project" value="UniProtKB-UniRule"/>
</dbReference>
<comment type="subunit">
    <text evidence="6">Homodimer.</text>
</comment>
<feature type="compositionally biased region" description="Low complexity" evidence="7">
    <location>
        <begin position="198"/>
        <end position="214"/>
    </location>
</feature>
<evidence type="ECO:0000313" key="10">
    <source>
        <dbReference type="Proteomes" id="UP000469185"/>
    </source>
</evidence>
<reference evidence="9 10" key="1">
    <citation type="submission" date="2020-02" db="EMBL/GenBank/DDBJ databases">
        <authorList>
            <person name="Li X.-J."/>
            <person name="Feng X.-M."/>
        </authorList>
    </citation>
    <scope>NUCLEOTIDE SEQUENCE [LARGE SCALE GENOMIC DNA]</scope>
    <source>
        <strain evidence="9 10">CGMCC 4.7225</strain>
    </source>
</reference>
<name>A0A6N9YHP4_9ACTN</name>
<comment type="cofactor">
    <cofactor evidence="6">
        <name>thiamine diphosphate</name>
        <dbReference type="ChEBI" id="CHEBI:58937"/>
    </cofactor>
    <text evidence="6">Binds 1 thiamine pyrophosphate per subunit.</text>
</comment>